<sequence length="33" mass="4393">MMYYFIYILEWKEKLENILDDKSYNWLDYYYII</sequence>
<organism evidence="1 2">
    <name type="scientific">Heterorhabditis bacteriophora</name>
    <name type="common">Entomopathogenic nematode worm</name>
    <dbReference type="NCBI Taxonomy" id="37862"/>
    <lineage>
        <taxon>Eukaryota</taxon>
        <taxon>Metazoa</taxon>
        <taxon>Ecdysozoa</taxon>
        <taxon>Nematoda</taxon>
        <taxon>Chromadorea</taxon>
        <taxon>Rhabditida</taxon>
        <taxon>Rhabditina</taxon>
        <taxon>Rhabditomorpha</taxon>
        <taxon>Strongyloidea</taxon>
        <taxon>Heterorhabditidae</taxon>
        <taxon>Heterorhabditis</taxon>
    </lineage>
</organism>
<protein>
    <submittedName>
        <fullName evidence="2">Uncharacterized protein</fullName>
    </submittedName>
</protein>
<dbReference type="Proteomes" id="UP000095283">
    <property type="component" value="Unplaced"/>
</dbReference>
<reference evidence="2" key="1">
    <citation type="submission" date="2016-11" db="UniProtKB">
        <authorList>
            <consortium name="WormBaseParasite"/>
        </authorList>
    </citation>
    <scope>IDENTIFICATION</scope>
</reference>
<dbReference type="AlphaFoldDB" id="A0A1I7WWA3"/>
<proteinExistence type="predicted"/>
<evidence type="ECO:0000313" key="2">
    <source>
        <dbReference type="WBParaSite" id="Hba_09414"/>
    </source>
</evidence>
<name>A0A1I7WWA3_HETBA</name>
<evidence type="ECO:0000313" key="1">
    <source>
        <dbReference type="Proteomes" id="UP000095283"/>
    </source>
</evidence>
<dbReference type="WBParaSite" id="Hba_09414">
    <property type="protein sequence ID" value="Hba_09414"/>
    <property type="gene ID" value="Hba_09414"/>
</dbReference>
<accession>A0A1I7WWA3</accession>
<keyword evidence="1" id="KW-1185">Reference proteome</keyword>